<dbReference type="InterPro" id="IPR011990">
    <property type="entry name" value="TPR-like_helical_dom_sf"/>
</dbReference>
<dbReference type="EMBL" id="CAADFQ010000179">
    <property type="protein sequence ID" value="VFK36008.1"/>
    <property type="molecule type" value="Genomic_DNA"/>
</dbReference>
<proteinExistence type="predicted"/>
<organism evidence="2">
    <name type="scientific">Candidatus Kentrum sp. MB</name>
    <dbReference type="NCBI Taxonomy" id="2138164"/>
    <lineage>
        <taxon>Bacteria</taxon>
        <taxon>Pseudomonadati</taxon>
        <taxon>Pseudomonadota</taxon>
        <taxon>Gammaproteobacteria</taxon>
        <taxon>Candidatus Kentrum</taxon>
    </lineage>
</organism>
<name>A0A450Y390_9GAMM</name>
<dbReference type="AlphaFoldDB" id="A0A450Y390"/>
<feature type="region of interest" description="Disordered" evidence="1">
    <location>
        <begin position="60"/>
        <end position="95"/>
    </location>
</feature>
<evidence type="ECO:0000313" key="2">
    <source>
        <dbReference type="EMBL" id="VFK36008.1"/>
    </source>
</evidence>
<protein>
    <submittedName>
        <fullName evidence="2">Uncharacterized protein</fullName>
    </submittedName>
</protein>
<evidence type="ECO:0000256" key="1">
    <source>
        <dbReference type="SAM" id="MobiDB-lite"/>
    </source>
</evidence>
<accession>A0A450Y390</accession>
<reference evidence="2" key="1">
    <citation type="submission" date="2019-02" db="EMBL/GenBank/DDBJ databases">
        <authorList>
            <person name="Gruber-Vodicka R. H."/>
            <person name="Seah K. B. B."/>
        </authorList>
    </citation>
    <scope>NUCLEOTIDE SEQUENCE</scope>
    <source>
        <strain evidence="2">BECK_BZ199</strain>
    </source>
</reference>
<dbReference type="Gene3D" id="1.25.40.10">
    <property type="entry name" value="Tetratricopeptide repeat domain"/>
    <property type="match status" value="1"/>
</dbReference>
<gene>
    <name evidence="2" type="ORF">BECKMB1821I_GA0114274_11792</name>
</gene>
<sequence>MPLLREGVRLHFKLYLMPLPSPRSGFVQPYPKWKIYPTRSGKGKNHMRKEEIIAQIITEIRRNQDPHATENDSRDRQQPEEEVRLDDTATTHPTKDDCEQAMECLTRRLALQREIGDRAGMSRTLFNMGYVCRMQGETQEDAIDTTLHFLVAYWIAREIGETRVLRALEELTHDLEVVSKGADGLAAWEALAAEYPPPWE</sequence>